<dbReference type="AlphaFoldDB" id="A0A2P4XGC9"/>
<name>A0A2P4XGC9_9STRA</name>
<dbReference type="Proteomes" id="UP000237271">
    <property type="component" value="Unassembled WGS sequence"/>
</dbReference>
<dbReference type="OrthoDB" id="116465at2759"/>
<sequence>MKLRFWLGKEKSALDVLDKLELNSGVIAALTNPKLKILDRYVTMLNNKYTEKQVSLLGILTARYDEVDLAMALALAKYFENSKPIATKLQRQQLQGWLNAQKSVDDVFSLLRIKEDGIRSMLNMELETMSEYIKMFNSKNPQQKTDLFTDGFGGEDKFAILVTRAMAASRVSAAFTYKFQKQLLEQRIKNDYDPMTVLIKTFKIDEHNLAGAGVVEKSVVNAYKSFYNSANGLDQMNSVVVPRRYSLIIQKGRELWQ</sequence>
<comment type="caution">
    <text evidence="1">The sequence shown here is derived from an EMBL/GenBank/DDBJ whole genome shotgun (WGS) entry which is preliminary data.</text>
</comment>
<evidence type="ECO:0000313" key="1">
    <source>
        <dbReference type="EMBL" id="POM64610.1"/>
    </source>
</evidence>
<gene>
    <name evidence="1" type="ORF">PHPALM_19835</name>
</gene>
<reference evidence="1 2" key="1">
    <citation type="journal article" date="2017" name="Genome Biol. Evol.">
        <title>Phytophthora megakarya and P. palmivora, closely related causal agents of cacao black pod rot, underwent increases in genome sizes and gene numbers by different mechanisms.</title>
        <authorList>
            <person name="Ali S.S."/>
            <person name="Shao J."/>
            <person name="Lary D.J."/>
            <person name="Kronmiller B."/>
            <person name="Shen D."/>
            <person name="Strem M.D."/>
            <person name="Amoako-Attah I."/>
            <person name="Akrofi A.Y."/>
            <person name="Begoude B.A."/>
            <person name="Ten Hoopen G.M."/>
            <person name="Coulibaly K."/>
            <person name="Kebe B.I."/>
            <person name="Melnick R.L."/>
            <person name="Guiltinan M.J."/>
            <person name="Tyler B.M."/>
            <person name="Meinhardt L.W."/>
            <person name="Bailey B.A."/>
        </authorList>
    </citation>
    <scope>NUCLEOTIDE SEQUENCE [LARGE SCALE GENOMIC DNA]</scope>
    <source>
        <strain evidence="2">sbr112.9</strain>
    </source>
</reference>
<dbReference type="EMBL" id="NCKW01011071">
    <property type="protein sequence ID" value="POM64610.1"/>
    <property type="molecule type" value="Genomic_DNA"/>
</dbReference>
<proteinExistence type="predicted"/>
<organism evidence="1 2">
    <name type="scientific">Phytophthora palmivora</name>
    <dbReference type="NCBI Taxonomy" id="4796"/>
    <lineage>
        <taxon>Eukaryota</taxon>
        <taxon>Sar</taxon>
        <taxon>Stramenopiles</taxon>
        <taxon>Oomycota</taxon>
        <taxon>Peronosporomycetes</taxon>
        <taxon>Peronosporales</taxon>
        <taxon>Peronosporaceae</taxon>
        <taxon>Phytophthora</taxon>
    </lineage>
</organism>
<protein>
    <submittedName>
        <fullName evidence="1">RxLR effector family</fullName>
    </submittedName>
</protein>
<keyword evidence="2" id="KW-1185">Reference proteome</keyword>
<evidence type="ECO:0000313" key="2">
    <source>
        <dbReference type="Proteomes" id="UP000237271"/>
    </source>
</evidence>
<accession>A0A2P4XGC9</accession>